<dbReference type="Proteomes" id="UP000514713">
    <property type="component" value="Chromosome"/>
</dbReference>
<dbReference type="KEGG" id="ned:HUN01_09230"/>
<accession>A0A7D7L9K5</accession>
<reference evidence="2" key="1">
    <citation type="submission" date="2020-06" db="EMBL/GenBank/DDBJ databases">
        <title>Nostoc edaphicum CCNP1411 genome.</title>
        <authorList>
            <person name="Fidor A."/>
            <person name="Grabski M."/>
            <person name="Gawor J."/>
            <person name="Gromadka R."/>
            <person name="Wegrzyn G."/>
            <person name="Mazur-Marzec H."/>
        </authorList>
    </citation>
    <scope>NUCLEOTIDE SEQUENCE [LARGE SCALE GENOMIC DNA]</scope>
    <source>
        <strain evidence="2">CCNP1411</strain>
    </source>
</reference>
<organism evidence="1 2">
    <name type="scientific">Nostoc edaphicum CCNP1411</name>
    <dbReference type="NCBI Taxonomy" id="1472755"/>
    <lineage>
        <taxon>Bacteria</taxon>
        <taxon>Bacillati</taxon>
        <taxon>Cyanobacteriota</taxon>
        <taxon>Cyanophyceae</taxon>
        <taxon>Nostocales</taxon>
        <taxon>Nostocaceae</taxon>
        <taxon>Nostoc</taxon>
    </lineage>
</organism>
<evidence type="ECO:0000313" key="1">
    <source>
        <dbReference type="EMBL" id="QMS87756.1"/>
    </source>
</evidence>
<evidence type="ECO:0000313" key="2">
    <source>
        <dbReference type="Proteomes" id="UP000514713"/>
    </source>
</evidence>
<name>A0A7D7L9K5_9NOSO</name>
<proteinExistence type="predicted"/>
<dbReference type="NCBIfam" id="TIGR04255">
    <property type="entry name" value="sporadTIGR04255"/>
    <property type="match status" value="1"/>
</dbReference>
<sequence length="252" mass="28975">MTRRQYSNPPIEEAICEFRFAPGQAWNFTIPGLFYEKVRDLYTGEPQQQSLITTEFKFGRMPPAKPEITVTQELPKFLFPSADAAKLVGVGPDALSIHSLRPYEGWDEFSYRIDQAFQFYLEVAKPVGITRISLRYINRIVISPDEAVDLSEYFNIYPQFPDSLPSNISGFVTRTESIYEDIPIRLVITLSDAEPPSEQVVFILDLDISQTWIEKPLSLEEVLSNLYELKSREGQAFESLITDRTRELFNVK</sequence>
<dbReference type="EMBL" id="CP054698">
    <property type="protein sequence ID" value="QMS87756.1"/>
    <property type="molecule type" value="Genomic_DNA"/>
</dbReference>
<dbReference type="RefSeq" id="WP_181931010.1">
    <property type="nucleotide sequence ID" value="NZ_CP054698.1"/>
</dbReference>
<keyword evidence="2" id="KW-1185">Reference proteome</keyword>
<gene>
    <name evidence="1" type="ORF">HUN01_09230</name>
</gene>
<dbReference type="AlphaFoldDB" id="A0A7D7L9K5"/>
<protein>
    <submittedName>
        <fullName evidence="1">TIGR04255 family protein</fullName>
    </submittedName>
</protein>
<dbReference type="InterPro" id="IPR026349">
    <property type="entry name" value="CHP04255"/>
</dbReference>